<dbReference type="Gene3D" id="3.40.50.300">
    <property type="entry name" value="P-loop containing nucleotide triphosphate hydrolases"/>
    <property type="match status" value="2"/>
</dbReference>
<dbReference type="InterPro" id="IPR003439">
    <property type="entry name" value="ABC_transporter-like_ATP-bd"/>
</dbReference>
<keyword evidence="1" id="KW-0547">Nucleotide-binding</keyword>
<dbReference type="STRING" id="1007676.ABM34_05655"/>
<organism evidence="4 5">
    <name type="scientific">Companilactobacillus ginsenosidimutans</name>
    <dbReference type="NCBI Taxonomy" id="1007676"/>
    <lineage>
        <taxon>Bacteria</taxon>
        <taxon>Bacillati</taxon>
        <taxon>Bacillota</taxon>
        <taxon>Bacilli</taxon>
        <taxon>Lactobacillales</taxon>
        <taxon>Lactobacillaceae</taxon>
        <taxon>Companilactobacillus</taxon>
    </lineage>
</organism>
<protein>
    <submittedName>
        <fullName evidence="4">Multidrug transporter</fullName>
    </submittedName>
</protein>
<keyword evidence="5" id="KW-1185">Reference proteome</keyword>
<dbReference type="OrthoDB" id="9762369at2"/>
<sequence length="499" mass="57182">MGTIQITNLTFKYDQMSTNLFDSVNLSIDESWKLGLIGRNGRGKTTLLNILRNKLDYSGSIVTNLNFYYYPQNVSNPAKLAGDVALELSGLKDYDIWKVEQELDKLKMDLSVLERPFENLSPGERTKLLLAVMFVDNNGFQLVDEPTNHLDIEGREVVANYLRGKQGFIVISHDRGFLNQIIDHVISINRNTIDVYQGDFDTWEQQKDIRDNSEMAEKAQLKKDIKKMEASAVKKENWANQSERNKNKNIKMDLHTNLDKGFLSHKSAKMMKKASTMQKRANEAVEKKKDLLKDIEIDDPIVLNYVEISHFNQLISAENFQMVNDSVQTPEVSFEVKTGKVTALLGRNGIGKSTIFKRIMDFDQPFEQRGNISIKKGIKVSYMPQETTLHGTIRQVAENSEIDVEQVFSNLRKLGFERELFNDPIEHMSQGQKRKVALSLSLSQEANLYLWDEPFNYLDVITRDQIIAAIKKQHPTMLIIDHDIGLIDTIADEKVMLKE</sequence>
<dbReference type="EMBL" id="CP012034">
    <property type="protein sequence ID" value="AKP67072.1"/>
    <property type="molecule type" value="Genomic_DNA"/>
</dbReference>
<dbReference type="KEGG" id="lgn:ABM34_05655"/>
<dbReference type="NCBIfam" id="NF000355">
    <property type="entry name" value="ribo_prot_ABC_F"/>
    <property type="match status" value="1"/>
</dbReference>
<evidence type="ECO:0000259" key="3">
    <source>
        <dbReference type="PROSITE" id="PS50893"/>
    </source>
</evidence>
<accession>A0A0H4QGL4</accession>
<feature type="domain" description="ABC transporter" evidence="3">
    <location>
        <begin position="309"/>
        <end position="499"/>
    </location>
</feature>
<proteinExistence type="predicted"/>
<evidence type="ECO:0000313" key="5">
    <source>
        <dbReference type="Proteomes" id="UP000036106"/>
    </source>
</evidence>
<dbReference type="PATRIC" id="fig|1007676.4.peg.1121"/>
<dbReference type="PROSITE" id="PS00211">
    <property type="entry name" value="ABC_TRANSPORTER_1"/>
    <property type="match status" value="2"/>
</dbReference>
<dbReference type="InterPro" id="IPR051309">
    <property type="entry name" value="ABCF_ATPase"/>
</dbReference>
<dbReference type="CDD" id="cd03221">
    <property type="entry name" value="ABCF_EF-3"/>
    <property type="match status" value="1"/>
</dbReference>
<dbReference type="PANTHER" id="PTHR42855:SF2">
    <property type="entry name" value="DRUG RESISTANCE ABC TRANSPORTER,ATP-BINDING PROTEIN"/>
    <property type="match status" value="1"/>
</dbReference>
<dbReference type="Pfam" id="PF00005">
    <property type="entry name" value="ABC_tran"/>
    <property type="match status" value="2"/>
</dbReference>
<dbReference type="SMART" id="SM00382">
    <property type="entry name" value="AAA"/>
    <property type="match status" value="2"/>
</dbReference>
<dbReference type="RefSeq" id="WP_048704140.1">
    <property type="nucleotide sequence ID" value="NZ_CP012034.1"/>
</dbReference>
<name>A0A0H4QGL4_9LACO</name>
<evidence type="ECO:0000256" key="1">
    <source>
        <dbReference type="ARBA" id="ARBA00022741"/>
    </source>
</evidence>
<dbReference type="InterPro" id="IPR003593">
    <property type="entry name" value="AAA+_ATPase"/>
</dbReference>
<dbReference type="SUPFAM" id="SSF52540">
    <property type="entry name" value="P-loop containing nucleoside triphosphate hydrolases"/>
    <property type="match status" value="2"/>
</dbReference>
<gene>
    <name evidence="4" type="ORF">ABM34_05655</name>
</gene>
<dbReference type="Proteomes" id="UP000036106">
    <property type="component" value="Chromosome"/>
</dbReference>
<dbReference type="AlphaFoldDB" id="A0A0H4QGL4"/>
<dbReference type="InterPro" id="IPR027417">
    <property type="entry name" value="P-loop_NTPase"/>
</dbReference>
<dbReference type="GO" id="GO:0016887">
    <property type="term" value="F:ATP hydrolysis activity"/>
    <property type="evidence" value="ECO:0007669"/>
    <property type="project" value="InterPro"/>
</dbReference>
<feature type="domain" description="ABC transporter" evidence="3">
    <location>
        <begin position="4"/>
        <end position="215"/>
    </location>
</feature>
<dbReference type="InterPro" id="IPR017871">
    <property type="entry name" value="ABC_transporter-like_CS"/>
</dbReference>
<evidence type="ECO:0000256" key="2">
    <source>
        <dbReference type="ARBA" id="ARBA00022840"/>
    </source>
</evidence>
<dbReference type="PROSITE" id="PS50893">
    <property type="entry name" value="ABC_TRANSPORTER_2"/>
    <property type="match status" value="2"/>
</dbReference>
<evidence type="ECO:0000313" key="4">
    <source>
        <dbReference type="EMBL" id="AKP67072.1"/>
    </source>
</evidence>
<dbReference type="PANTHER" id="PTHR42855">
    <property type="entry name" value="ABC TRANSPORTER ATP-BINDING SUBUNIT"/>
    <property type="match status" value="1"/>
</dbReference>
<keyword evidence="2" id="KW-0067">ATP-binding</keyword>
<reference evidence="5" key="1">
    <citation type="submission" date="2015-07" db="EMBL/GenBank/DDBJ databases">
        <title>Lactobacillus ginsenosidimutans/EMML 3141/ whole genome sequencing.</title>
        <authorList>
            <person name="Kim M.K."/>
            <person name="Im W.-T."/>
            <person name="Srinivasan S."/>
            <person name="Lee J.-J."/>
        </authorList>
    </citation>
    <scope>NUCLEOTIDE SEQUENCE [LARGE SCALE GENOMIC DNA]</scope>
    <source>
        <strain evidence="5">EMML 3041</strain>
    </source>
</reference>
<dbReference type="GO" id="GO:0005524">
    <property type="term" value="F:ATP binding"/>
    <property type="evidence" value="ECO:0007669"/>
    <property type="project" value="UniProtKB-KW"/>
</dbReference>